<dbReference type="InterPro" id="IPR044399">
    <property type="entry name" value="Mb-like_M"/>
</dbReference>
<proteinExistence type="inferred from homology"/>
<feature type="region of interest" description="Disordered" evidence="2">
    <location>
        <begin position="346"/>
        <end position="366"/>
    </location>
</feature>
<dbReference type="GO" id="GO:0020037">
    <property type="term" value="F:heme binding"/>
    <property type="evidence" value="ECO:0007669"/>
    <property type="project" value="InterPro"/>
</dbReference>
<evidence type="ECO:0000256" key="1">
    <source>
        <dbReference type="RuleBase" id="RU000356"/>
    </source>
</evidence>
<keyword evidence="1" id="KW-0479">Metal-binding</keyword>
<dbReference type="Gene3D" id="1.10.490.10">
    <property type="entry name" value="Globins"/>
    <property type="match status" value="1"/>
</dbReference>
<dbReference type="GO" id="GO:0005344">
    <property type="term" value="F:oxygen carrier activity"/>
    <property type="evidence" value="ECO:0007669"/>
    <property type="project" value="UniProtKB-KW"/>
</dbReference>
<dbReference type="SUPFAM" id="SSF46458">
    <property type="entry name" value="Globin-like"/>
    <property type="match status" value="1"/>
</dbReference>
<dbReference type="GO" id="GO:0019825">
    <property type="term" value="F:oxygen binding"/>
    <property type="evidence" value="ECO:0007669"/>
    <property type="project" value="InterPro"/>
</dbReference>
<evidence type="ECO:0000259" key="3">
    <source>
        <dbReference type="PROSITE" id="PS01033"/>
    </source>
</evidence>
<dbReference type="InterPro" id="IPR012292">
    <property type="entry name" value="Globin/Proto"/>
</dbReference>
<dbReference type="WBParaSite" id="Minc3s01649g25338">
    <property type="protein sequence ID" value="Minc3s01649g25338"/>
    <property type="gene ID" value="Minc3s01649g25338"/>
</dbReference>
<dbReference type="Pfam" id="PF00042">
    <property type="entry name" value="Globin"/>
    <property type="match status" value="1"/>
</dbReference>
<evidence type="ECO:0000256" key="2">
    <source>
        <dbReference type="SAM" id="MobiDB-lite"/>
    </source>
</evidence>
<keyword evidence="4" id="KW-1185">Reference proteome</keyword>
<evidence type="ECO:0000313" key="4">
    <source>
        <dbReference type="Proteomes" id="UP000887563"/>
    </source>
</evidence>
<keyword evidence="1" id="KW-0561">Oxygen transport</keyword>
<dbReference type="InterPro" id="IPR009050">
    <property type="entry name" value="Globin-like_sf"/>
</dbReference>
<comment type="similarity">
    <text evidence="1">Belongs to the globin family.</text>
</comment>
<feature type="region of interest" description="Disordered" evidence="2">
    <location>
        <begin position="16"/>
        <end position="80"/>
    </location>
</feature>
<reference evidence="5" key="1">
    <citation type="submission" date="2022-11" db="UniProtKB">
        <authorList>
            <consortium name="WormBaseParasite"/>
        </authorList>
    </citation>
    <scope>IDENTIFICATION</scope>
</reference>
<organism evidence="4 5">
    <name type="scientific">Meloidogyne incognita</name>
    <name type="common">Southern root-knot nematode worm</name>
    <name type="synonym">Oxyuris incognita</name>
    <dbReference type="NCBI Taxonomy" id="6306"/>
    <lineage>
        <taxon>Eukaryota</taxon>
        <taxon>Metazoa</taxon>
        <taxon>Ecdysozoa</taxon>
        <taxon>Nematoda</taxon>
        <taxon>Chromadorea</taxon>
        <taxon>Rhabditida</taxon>
        <taxon>Tylenchina</taxon>
        <taxon>Tylenchomorpha</taxon>
        <taxon>Tylenchoidea</taxon>
        <taxon>Meloidogynidae</taxon>
        <taxon>Meloidogyninae</taxon>
        <taxon>Meloidogyne</taxon>
        <taxon>Meloidogyne incognita group</taxon>
    </lineage>
</organism>
<feature type="domain" description="Globin" evidence="3">
    <location>
        <begin position="125"/>
        <end position="272"/>
    </location>
</feature>
<dbReference type="CDD" id="cd01040">
    <property type="entry name" value="Mb-like"/>
    <property type="match status" value="1"/>
</dbReference>
<evidence type="ECO:0000313" key="5">
    <source>
        <dbReference type="WBParaSite" id="Minc3s01649g25338"/>
    </source>
</evidence>
<feature type="compositionally biased region" description="Polar residues" evidence="2">
    <location>
        <begin position="346"/>
        <end position="357"/>
    </location>
</feature>
<dbReference type="AlphaFoldDB" id="A0A914MCS7"/>
<keyword evidence="1" id="KW-0408">Iron</keyword>
<feature type="compositionally biased region" description="Low complexity" evidence="2">
    <location>
        <begin position="17"/>
        <end position="55"/>
    </location>
</feature>
<name>A0A914MCS7_MELIC</name>
<keyword evidence="1" id="KW-0349">Heme</keyword>
<dbReference type="PANTHER" id="PTHR47768:SF2">
    <property type="entry name" value="GLOBIN-RELATED"/>
    <property type="match status" value="1"/>
</dbReference>
<dbReference type="PROSITE" id="PS01033">
    <property type="entry name" value="GLOBIN"/>
    <property type="match status" value="1"/>
</dbReference>
<accession>A0A914MCS7</accession>
<keyword evidence="1" id="KW-0813">Transport</keyword>
<protein>
    <submittedName>
        <fullName evidence="5">Globin family profile domain-containing protein</fullName>
    </submittedName>
</protein>
<sequence>MGNKQNGLVINTEFNDNSNNNISINKSNSSKFPSSSIQNNNNNNTPPIISINNNRINRRRSEFQQSSKKPLNYDNRINISGGDSGGNSNILIGINGGGMLNERTRRARRWSSVVTVSRSNGKPKRLTPRQCHLIIKSWGRRTPKSRVVKDIFASIFGEVEELKSSFGVEQNIAGRRLRTDSNFVSHTNLFADTLDFVVRNLDDFSLVTENAEKLGKKHATFPLENGFKPEYWNIFAECIVEGISAGEECKETLLAWRQLVQTVIYYMKLLGYDRETLRLARHASLRRSYSPTRAARIQQQQSLEQPSQRFSSGLIPISPLAVSFEEANNYRQQALLDETRRNSYSTTKMSTLSTPTMDNKRINLLK</sequence>
<dbReference type="PANTHER" id="PTHR47768">
    <property type="entry name" value="GLOBIN RELATED-RELATED"/>
    <property type="match status" value="1"/>
</dbReference>
<dbReference type="InterPro" id="IPR053341">
    <property type="entry name" value="Oxidative_stress_globin-like"/>
</dbReference>
<dbReference type="Proteomes" id="UP000887563">
    <property type="component" value="Unplaced"/>
</dbReference>
<dbReference type="InterPro" id="IPR000971">
    <property type="entry name" value="Globin"/>
</dbReference>